<evidence type="ECO:0000313" key="3">
    <source>
        <dbReference type="Proteomes" id="UP001168107"/>
    </source>
</evidence>
<dbReference type="InterPro" id="IPR053172">
    <property type="entry name" value="Tn903_transposase"/>
</dbReference>
<name>A0ABT7Q5Y0_9GAMM</name>
<feature type="domain" description="Transposase DDE" evidence="1">
    <location>
        <begin position="20"/>
        <end position="130"/>
    </location>
</feature>
<accession>A0ABT7Q5Y0</accession>
<gene>
    <name evidence="2" type="ORF">OB935_23355</name>
</gene>
<reference evidence="2" key="1">
    <citation type="submission" date="2024-05" db="EMBL/GenBank/DDBJ databases">
        <title>WGS of Aeromonas isolates.</title>
        <authorList>
            <person name="Lee H."/>
        </authorList>
    </citation>
    <scope>NUCLEOTIDE SEQUENCE</scope>
    <source>
        <strain evidence="2">SU58-3</strain>
    </source>
</reference>
<dbReference type="PANTHER" id="PTHR34631">
    <property type="match status" value="1"/>
</dbReference>
<dbReference type="Pfam" id="PF13737">
    <property type="entry name" value="DDE_Tnp_1_5"/>
    <property type="match status" value="1"/>
</dbReference>
<dbReference type="InterPro" id="IPR025668">
    <property type="entry name" value="Tnp_DDE_dom"/>
</dbReference>
<dbReference type="Proteomes" id="UP001168107">
    <property type="component" value="Unassembled WGS sequence"/>
</dbReference>
<organism evidence="2 3">
    <name type="scientific">Aeromonas bestiarum</name>
    <dbReference type="NCBI Taxonomy" id="105751"/>
    <lineage>
        <taxon>Bacteria</taxon>
        <taxon>Pseudomonadati</taxon>
        <taxon>Pseudomonadota</taxon>
        <taxon>Gammaproteobacteria</taxon>
        <taxon>Aeromonadales</taxon>
        <taxon>Aeromonadaceae</taxon>
        <taxon>Aeromonas</taxon>
    </lineage>
</organism>
<protein>
    <submittedName>
        <fullName evidence="2">IS5 family transposase</fullName>
    </submittedName>
</protein>
<evidence type="ECO:0000259" key="1">
    <source>
        <dbReference type="Pfam" id="PF13737"/>
    </source>
</evidence>
<dbReference type="EMBL" id="JAOPLL010000052">
    <property type="protein sequence ID" value="MDM5074734.1"/>
    <property type="molecule type" value="Genomic_DNA"/>
</dbReference>
<dbReference type="PANTHER" id="PTHR34631:SF3">
    <property type="entry name" value="ISSOD12 TRANSPOSASE TNPA_ISSOD12"/>
    <property type="match status" value="1"/>
</dbReference>
<dbReference type="NCBIfam" id="NF033579">
    <property type="entry name" value="transpos_IS5_2"/>
    <property type="match status" value="1"/>
</dbReference>
<keyword evidence="3" id="KW-1185">Reference proteome</keyword>
<sequence>MGKSKQKISNWKLYNQALVKRGSLTLWMDEQAIKHWHCQTHHGHRGRGFHYSDRAIETALMLKSVFKLPLRALEGFINSLFQLMDVPLQSPDYSCISKRAKQVNIQYRLPSKGPVAHLVIDATGLKVYGEGEWKVRKHGKEKRRVWRKLHLAVDANTHAIVAAEVSLETVGDNEVLPTLLNRLRRKIEQVSADGAYDTKECHALLKKKGAKATIPPRKNAALWEEGHPRNEAVLALKAGELKEWKRASGYHQRSKAETAMYRFKQLISAKLSLRNYNAQVGEVLAGVKAMNKMTGLGMPVRQQVN</sequence>
<comment type="caution">
    <text evidence="2">The sequence shown here is derived from an EMBL/GenBank/DDBJ whole genome shotgun (WGS) entry which is preliminary data.</text>
</comment>
<dbReference type="InterPro" id="IPR053520">
    <property type="entry name" value="Transposase_Tn903"/>
</dbReference>
<proteinExistence type="predicted"/>
<evidence type="ECO:0000313" key="2">
    <source>
        <dbReference type="EMBL" id="MDM5074734.1"/>
    </source>
</evidence>
<dbReference type="RefSeq" id="WP_125609475.1">
    <property type="nucleotide sequence ID" value="NZ_JAOPLL010000052.1"/>
</dbReference>